<dbReference type="Proteomes" id="UP000306477">
    <property type="component" value="Unassembled WGS sequence"/>
</dbReference>
<dbReference type="OrthoDB" id="9794725at2"/>
<dbReference type="STRING" id="1033734.GCA_000285535_00319"/>
<name>A0A4S3PVW0_9BACI</name>
<feature type="domain" description="SGNH hydrolase-type esterase" evidence="1">
    <location>
        <begin position="7"/>
        <end position="189"/>
    </location>
</feature>
<keyword evidence="2" id="KW-0378">Hydrolase</keyword>
<protein>
    <submittedName>
        <fullName evidence="2">Hydrolase</fullName>
    </submittedName>
</protein>
<dbReference type="InterPro" id="IPR036514">
    <property type="entry name" value="SGNH_hydro_sf"/>
</dbReference>
<dbReference type="Pfam" id="PF13472">
    <property type="entry name" value="Lipase_GDSL_2"/>
    <property type="match status" value="1"/>
</dbReference>
<dbReference type="AlphaFoldDB" id="A0A4S3PVW0"/>
<keyword evidence="3" id="KW-1185">Reference proteome</keyword>
<dbReference type="InterPro" id="IPR013830">
    <property type="entry name" value="SGNH_hydro"/>
</dbReference>
<accession>A0A4S3PVW0</accession>
<evidence type="ECO:0000259" key="1">
    <source>
        <dbReference type="Pfam" id="PF13472"/>
    </source>
</evidence>
<reference evidence="2 3" key="1">
    <citation type="journal article" date="2019" name="Indoor Air">
        <title>Impacts of indoor surface finishes on bacterial viability.</title>
        <authorList>
            <person name="Hu J."/>
            <person name="Maamar S.B."/>
            <person name="Glawe A.J."/>
            <person name="Gottel N."/>
            <person name="Gilbert J.A."/>
            <person name="Hartmann E.M."/>
        </authorList>
    </citation>
    <scope>NUCLEOTIDE SEQUENCE [LARGE SCALE GENOMIC DNA]</scope>
    <source>
        <strain evidence="2 3">AF060A6</strain>
    </source>
</reference>
<dbReference type="Gene3D" id="3.40.50.1110">
    <property type="entry name" value="SGNH hydrolase"/>
    <property type="match status" value="1"/>
</dbReference>
<dbReference type="PANTHER" id="PTHR30383">
    <property type="entry name" value="THIOESTERASE 1/PROTEASE 1/LYSOPHOSPHOLIPASE L1"/>
    <property type="match status" value="1"/>
</dbReference>
<evidence type="ECO:0000313" key="3">
    <source>
        <dbReference type="Proteomes" id="UP000306477"/>
    </source>
</evidence>
<organism evidence="2 3">
    <name type="scientific">Bacillus timonensis</name>
    <dbReference type="NCBI Taxonomy" id="1033734"/>
    <lineage>
        <taxon>Bacteria</taxon>
        <taxon>Bacillati</taxon>
        <taxon>Bacillota</taxon>
        <taxon>Bacilli</taxon>
        <taxon>Bacillales</taxon>
        <taxon>Bacillaceae</taxon>
        <taxon>Bacillus</taxon>
    </lineage>
</organism>
<dbReference type="SUPFAM" id="SSF52266">
    <property type="entry name" value="SGNH hydrolase"/>
    <property type="match status" value="1"/>
</dbReference>
<dbReference type="EMBL" id="SLUB01000008">
    <property type="protein sequence ID" value="THE13615.1"/>
    <property type="molecule type" value="Genomic_DNA"/>
</dbReference>
<dbReference type="InterPro" id="IPR051532">
    <property type="entry name" value="Ester_Hydrolysis_Enzymes"/>
</dbReference>
<comment type="caution">
    <text evidence="2">The sequence shown here is derived from an EMBL/GenBank/DDBJ whole genome shotgun (WGS) entry which is preliminary data.</text>
</comment>
<sequence>MKQRIVFIGDSITWWGMSESDSIGTGYVRLLHDYLKVTYPNRDMDIINKGISGNRITDLAERWDSDVISHNPDIVSISIGINDVWRQVDSPEIEQVLPNRFEEVLEYLLINTKKKTNASIILMEPTVISEDIQGKGNIMLKPYIEIIHELAKKHHAVNVPTHQAFLSFLKYKKEFPLTIDGVHMNTSGNMLMAKTWIQATKELLG</sequence>
<proteinExistence type="predicted"/>
<dbReference type="CDD" id="cd01834">
    <property type="entry name" value="SGNH_hydrolase_like_2"/>
    <property type="match status" value="1"/>
</dbReference>
<evidence type="ECO:0000313" key="2">
    <source>
        <dbReference type="EMBL" id="THE13615.1"/>
    </source>
</evidence>
<dbReference type="PANTHER" id="PTHR30383:SF5">
    <property type="entry name" value="SGNH HYDROLASE-TYPE ESTERASE DOMAIN-CONTAINING PROTEIN"/>
    <property type="match status" value="1"/>
</dbReference>
<gene>
    <name evidence="2" type="ORF">E1I69_06790</name>
</gene>
<dbReference type="GO" id="GO:0004622">
    <property type="term" value="F:phosphatidylcholine lysophospholipase activity"/>
    <property type="evidence" value="ECO:0007669"/>
    <property type="project" value="TreeGrafter"/>
</dbReference>
<dbReference type="RefSeq" id="WP_136378848.1">
    <property type="nucleotide sequence ID" value="NZ_SLUB01000008.1"/>
</dbReference>